<dbReference type="FunFam" id="2.40.10.10:FF:000036">
    <property type="entry name" value="Trypsin beta"/>
    <property type="match status" value="1"/>
</dbReference>
<dbReference type="FunFam" id="2.40.10.10:FF:000068">
    <property type="entry name" value="transmembrane protease serine 2"/>
    <property type="match status" value="1"/>
</dbReference>
<dbReference type="GO" id="GO:0004252">
    <property type="term" value="F:serine-type endopeptidase activity"/>
    <property type="evidence" value="ECO:0007669"/>
    <property type="project" value="InterPro"/>
</dbReference>
<evidence type="ECO:0000256" key="2">
    <source>
        <dbReference type="ARBA" id="ARBA00007664"/>
    </source>
</evidence>
<dbReference type="GeneID" id="108743093"/>
<dbReference type="RefSeq" id="XP_025835992.1">
    <property type="nucleotide sequence ID" value="XM_025980207.1"/>
</dbReference>
<comment type="similarity">
    <text evidence="2">Belongs to the peptidase S1 family.</text>
</comment>
<dbReference type="InterPro" id="IPR001254">
    <property type="entry name" value="Trypsin_dom"/>
</dbReference>
<proteinExistence type="inferred from homology"/>
<dbReference type="Proteomes" id="UP000192223">
    <property type="component" value="Unplaced"/>
</dbReference>
<keyword evidence="6" id="KW-1015">Disulfide bond</keyword>
<evidence type="ECO:0000256" key="3">
    <source>
        <dbReference type="ARBA" id="ARBA00022670"/>
    </source>
</evidence>
<dbReference type="SUPFAM" id="SSF50494">
    <property type="entry name" value="Trypsin-like serine proteases"/>
    <property type="match status" value="1"/>
</dbReference>
<dbReference type="InterPro" id="IPR050430">
    <property type="entry name" value="Peptidase_S1"/>
</dbReference>
<evidence type="ECO:0000256" key="4">
    <source>
        <dbReference type="ARBA" id="ARBA00022801"/>
    </source>
</evidence>
<dbReference type="FunCoup" id="A0A7F5RJ08">
    <property type="interactions" value="51"/>
</dbReference>
<protein>
    <submittedName>
        <fullName evidence="9">Brachyurin-like</fullName>
    </submittedName>
</protein>
<dbReference type="PANTHER" id="PTHR24276">
    <property type="entry name" value="POLYSERASE-RELATED"/>
    <property type="match status" value="1"/>
</dbReference>
<sequence length="285" mass="30965">MRESPDGTTNKLQVVLPKITVSEDLEEEFKMRDILEYFGEGLKAILLTTKKKRNGAGNAQHALSAGLVLIYDSGQNFCGGSLITRRYVLTAAHCLFTRVESLIVILGAHRIRETESTQQRIPTTNYKLHEQYNNNTLENDLAMVYLPTPANLNRYVQLIALPSRADVSNSFVGSEARASGWGFTSSSGNDISAVLRYINVPVISNDVCRRTFNQLVRAATICSSGEGRKGLCFGDSGGPLVVDGKLVGVASFVGYNGCEGGEPSAFSRVTSFLNWIDANSDAVIS</sequence>
<dbReference type="PROSITE" id="PS00134">
    <property type="entry name" value="TRYPSIN_HIS"/>
    <property type="match status" value="1"/>
</dbReference>
<dbReference type="PANTHER" id="PTHR24276:SF98">
    <property type="entry name" value="FI18310P1-RELATED"/>
    <property type="match status" value="1"/>
</dbReference>
<name>A0A7F5RJ08_AGRPL</name>
<dbReference type="Gene3D" id="2.40.10.10">
    <property type="entry name" value="Trypsin-like serine proteases"/>
    <property type="match status" value="2"/>
</dbReference>
<gene>
    <name evidence="9" type="primary">LOC108743093</name>
</gene>
<organism evidence="8 9">
    <name type="scientific">Agrilus planipennis</name>
    <name type="common">Emerald ash borer</name>
    <name type="synonym">Agrilus marcopoli</name>
    <dbReference type="NCBI Taxonomy" id="224129"/>
    <lineage>
        <taxon>Eukaryota</taxon>
        <taxon>Metazoa</taxon>
        <taxon>Ecdysozoa</taxon>
        <taxon>Arthropoda</taxon>
        <taxon>Hexapoda</taxon>
        <taxon>Insecta</taxon>
        <taxon>Pterygota</taxon>
        <taxon>Neoptera</taxon>
        <taxon>Endopterygota</taxon>
        <taxon>Coleoptera</taxon>
        <taxon>Polyphaga</taxon>
        <taxon>Elateriformia</taxon>
        <taxon>Buprestoidea</taxon>
        <taxon>Buprestidae</taxon>
        <taxon>Agrilinae</taxon>
        <taxon>Agrilus</taxon>
    </lineage>
</organism>
<dbReference type="OrthoDB" id="5565075at2759"/>
<evidence type="ECO:0000256" key="1">
    <source>
        <dbReference type="ARBA" id="ARBA00004239"/>
    </source>
</evidence>
<dbReference type="CDD" id="cd00190">
    <property type="entry name" value="Tryp_SPc"/>
    <property type="match status" value="1"/>
</dbReference>
<keyword evidence="3" id="KW-0645">Protease</keyword>
<keyword evidence="4" id="KW-0378">Hydrolase</keyword>
<feature type="domain" description="Peptidase S1" evidence="7">
    <location>
        <begin position="69"/>
        <end position="281"/>
    </location>
</feature>
<dbReference type="InterPro" id="IPR043504">
    <property type="entry name" value="Peptidase_S1_PA_chymotrypsin"/>
</dbReference>
<dbReference type="PROSITE" id="PS50240">
    <property type="entry name" value="TRYPSIN_DOM"/>
    <property type="match status" value="1"/>
</dbReference>
<dbReference type="InterPro" id="IPR018114">
    <property type="entry name" value="TRYPSIN_HIS"/>
</dbReference>
<dbReference type="KEGG" id="apln:108743093"/>
<evidence type="ECO:0000256" key="5">
    <source>
        <dbReference type="ARBA" id="ARBA00022825"/>
    </source>
</evidence>
<evidence type="ECO:0000313" key="8">
    <source>
        <dbReference type="Proteomes" id="UP000192223"/>
    </source>
</evidence>
<keyword evidence="8" id="KW-1185">Reference proteome</keyword>
<dbReference type="GO" id="GO:0006508">
    <property type="term" value="P:proteolysis"/>
    <property type="evidence" value="ECO:0007669"/>
    <property type="project" value="UniProtKB-KW"/>
</dbReference>
<dbReference type="GO" id="GO:0005576">
    <property type="term" value="C:extracellular region"/>
    <property type="evidence" value="ECO:0007669"/>
    <property type="project" value="UniProtKB-SubCell"/>
</dbReference>
<reference evidence="9" key="1">
    <citation type="submission" date="2025-08" db="UniProtKB">
        <authorList>
            <consortium name="RefSeq"/>
        </authorList>
    </citation>
    <scope>IDENTIFICATION</scope>
    <source>
        <tissue evidence="9">Entire body</tissue>
    </source>
</reference>
<dbReference type="InterPro" id="IPR009003">
    <property type="entry name" value="Peptidase_S1_PA"/>
</dbReference>
<dbReference type="AlphaFoldDB" id="A0A7F5RJ08"/>
<dbReference type="PRINTS" id="PR00722">
    <property type="entry name" value="CHYMOTRYPSIN"/>
</dbReference>
<accession>A0A7F5RJ08</accession>
<dbReference type="InterPro" id="IPR001314">
    <property type="entry name" value="Peptidase_S1A"/>
</dbReference>
<evidence type="ECO:0000256" key="6">
    <source>
        <dbReference type="ARBA" id="ARBA00023157"/>
    </source>
</evidence>
<dbReference type="InParanoid" id="A0A7F5RJ08"/>
<dbReference type="SMART" id="SM00020">
    <property type="entry name" value="Tryp_SPc"/>
    <property type="match status" value="1"/>
</dbReference>
<dbReference type="Pfam" id="PF00089">
    <property type="entry name" value="Trypsin"/>
    <property type="match status" value="1"/>
</dbReference>
<evidence type="ECO:0000259" key="7">
    <source>
        <dbReference type="PROSITE" id="PS50240"/>
    </source>
</evidence>
<evidence type="ECO:0000313" key="9">
    <source>
        <dbReference type="RefSeq" id="XP_025835992.1"/>
    </source>
</evidence>
<comment type="subcellular location">
    <subcellularLocation>
        <location evidence="1">Secreted</location>
        <location evidence="1">Extracellular space</location>
    </subcellularLocation>
</comment>
<keyword evidence="5" id="KW-0720">Serine protease</keyword>